<feature type="signal peptide" evidence="2">
    <location>
        <begin position="1"/>
        <end position="22"/>
    </location>
</feature>
<sequence length="211" mass="22244">MSPIRSLALVPLLALIALTAACGGTTPAESSASTTSAAEASEPPAASVDEGLFNVDITLRRDLVDPEGVQTDEEILAAFDDEPGVTAVVNPDKTLTLSMSKDRQGEMLDEMRTSMKESLADLADDPENSFTAIEADDDFTTFTVKVDGTKYNVLEEFYAFGLYIQGGLFQQLAGVAADDVDVEVAFVDDKSGEELGRSSLAETLASNSGTS</sequence>
<gene>
    <name evidence="3" type="ordered locus">Isova_0159</name>
</gene>
<name>F6FRA9_ISOV2</name>
<feature type="compositionally biased region" description="Low complexity" evidence="1">
    <location>
        <begin position="25"/>
        <end position="47"/>
    </location>
</feature>
<protein>
    <recommendedName>
        <fullName evidence="5">GerMN domain-containing protein</fullName>
    </recommendedName>
</protein>
<organism evidence="4">
    <name type="scientific">Isoptericola variabilis (strain 225)</name>
    <dbReference type="NCBI Taxonomy" id="743718"/>
    <lineage>
        <taxon>Bacteria</taxon>
        <taxon>Bacillati</taxon>
        <taxon>Actinomycetota</taxon>
        <taxon>Actinomycetes</taxon>
        <taxon>Micrococcales</taxon>
        <taxon>Promicromonosporaceae</taxon>
        <taxon>Isoptericola</taxon>
    </lineage>
</organism>
<dbReference type="AlphaFoldDB" id="F6FRA9"/>
<keyword evidence="2" id="KW-0732">Signal</keyword>
<evidence type="ECO:0000313" key="3">
    <source>
        <dbReference type="EMBL" id="AEG42969.1"/>
    </source>
</evidence>
<dbReference type="KEGG" id="iva:Isova_0159"/>
<evidence type="ECO:0000256" key="1">
    <source>
        <dbReference type="SAM" id="MobiDB-lite"/>
    </source>
</evidence>
<evidence type="ECO:0000313" key="4">
    <source>
        <dbReference type="Proteomes" id="UP000009236"/>
    </source>
</evidence>
<feature type="chain" id="PRO_5038388027" description="GerMN domain-containing protein" evidence="2">
    <location>
        <begin position="23"/>
        <end position="211"/>
    </location>
</feature>
<reference evidence="3 4" key="1">
    <citation type="submission" date="2011-05" db="EMBL/GenBank/DDBJ databases">
        <title>Complete sequence of Isoptericola variabilis 225.</title>
        <authorList>
            <consortium name="US DOE Joint Genome Institute"/>
            <person name="Lucas S."/>
            <person name="Han J."/>
            <person name="Lapidus A."/>
            <person name="Cheng J.-F."/>
            <person name="Goodwin L."/>
            <person name="Pitluck S."/>
            <person name="Peters L."/>
            <person name="Mikhailova N."/>
            <person name="Zeytun A."/>
            <person name="Han C."/>
            <person name="Tapia R."/>
            <person name="Land M."/>
            <person name="Hauser L."/>
            <person name="Kyrpides N."/>
            <person name="Ivanova N."/>
            <person name="Pagani I."/>
            <person name="Siebers A."/>
            <person name="Allgaier M."/>
            <person name="Thelen M."/>
            <person name="Hugenholtz P."/>
            <person name="Gladden J."/>
            <person name="Woyke T."/>
        </authorList>
    </citation>
    <scope>NUCLEOTIDE SEQUENCE [LARGE SCALE GENOMIC DNA]</scope>
    <source>
        <strain evidence="4">225</strain>
    </source>
</reference>
<dbReference type="PROSITE" id="PS51257">
    <property type="entry name" value="PROKAR_LIPOPROTEIN"/>
    <property type="match status" value="1"/>
</dbReference>
<dbReference type="HOGENOM" id="CLU_1303510_0_0_11"/>
<evidence type="ECO:0008006" key="5">
    <source>
        <dbReference type="Google" id="ProtNLM"/>
    </source>
</evidence>
<accession>F6FRA9</accession>
<dbReference type="EMBL" id="CP002810">
    <property type="protein sequence ID" value="AEG42969.1"/>
    <property type="molecule type" value="Genomic_DNA"/>
</dbReference>
<proteinExistence type="predicted"/>
<evidence type="ECO:0000256" key="2">
    <source>
        <dbReference type="SAM" id="SignalP"/>
    </source>
</evidence>
<dbReference type="Proteomes" id="UP000009236">
    <property type="component" value="Chromosome"/>
</dbReference>
<keyword evidence="4" id="KW-1185">Reference proteome</keyword>
<feature type="region of interest" description="Disordered" evidence="1">
    <location>
        <begin position="25"/>
        <end position="49"/>
    </location>
</feature>